<gene>
    <name evidence="7" type="ORF">OT_ostta03g04610</name>
</gene>
<reference evidence="7 8" key="2">
    <citation type="journal article" date="2014" name="BMC Genomics">
        <title>An improved genome of the model marine alga Ostreococcus tauri unfolds by assessing Illumina de novo assemblies.</title>
        <authorList>
            <person name="Blanc-Mathieu R."/>
            <person name="Verhelst B."/>
            <person name="Derelle E."/>
            <person name="Rombauts S."/>
            <person name="Bouget F.Y."/>
            <person name="Carre I."/>
            <person name="Chateau A."/>
            <person name="Eyre-Walker A."/>
            <person name="Grimsley N."/>
            <person name="Moreau H."/>
            <person name="Piegu B."/>
            <person name="Rivals E."/>
            <person name="Schackwitz W."/>
            <person name="Van de Peer Y."/>
            <person name="Piganeau G."/>
        </authorList>
    </citation>
    <scope>NUCLEOTIDE SEQUENCE [LARGE SCALE GENOMIC DNA]</scope>
    <source>
        <strain evidence="8">OTTH 0595 / CCAP 157/2 / RCC745</strain>
    </source>
</reference>
<comment type="subcellular location">
    <subcellularLocation>
        <location evidence="1">Membrane</location>
        <topology evidence="1">Multi-pass membrane protein</topology>
    </subcellularLocation>
</comment>
<evidence type="ECO:0008006" key="9">
    <source>
        <dbReference type="Google" id="ProtNLM"/>
    </source>
</evidence>
<dbReference type="GO" id="GO:0009706">
    <property type="term" value="C:chloroplast inner membrane"/>
    <property type="evidence" value="ECO:0007669"/>
    <property type="project" value="TreeGrafter"/>
</dbReference>
<dbReference type="OrthoDB" id="30881at2759"/>
<evidence type="ECO:0000256" key="3">
    <source>
        <dbReference type="ARBA" id="ARBA00022692"/>
    </source>
</evidence>
<evidence type="ECO:0000313" key="7">
    <source>
        <dbReference type="EMBL" id="CEF97272.1"/>
    </source>
</evidence>
<dbReference type="PANTHER" id="PTHR13353:SF5">
    <property type="entry name" value="TRANSMEMBRANE PROTEIN 19"/>
    <property type="match status" value="1"/>
</dbReference>
<name>A0A090M3L5_OSTTA</name>
<protein>
    <recommendedName>
        <fullName evidence="9">Integral membrane protein DUF92-domain-containing protein</fullName>
    </recommendedName>
</protein>
<dbReference type="Pfam" id="PF01940">
    <property type="entry name" value="DUF92"/>
    <property type="match status" value="1"/>
</dbReference>
<dbReference type="KEGG" id="ota:OT_ostta03g04610"/>
<dbReference type="EMBL" id="CAID01000003">
    <property type="protein sequence ID" value="CEF97272.1"/>
    <property type="molecule type" value="Genomic_DNA"/>
</dbReference>
<feature type="transmembrane region" description="Helical" evidence="6">
    <location>
        <begin position="308"/>
        <end position="328"/>
    </location>
</feature>
<proteinExistence type="inferred from homology"/>
<keyword evidence="3 6" id="KW-0812">Transmembrane</keyword>
<feature type="transmembrane region" description="Helical" evidence="6">
    <location>
        <begin position="257"/>
        <end position="282"/>
    </location>
</feature>
<reference evidence="8" key="1">
    <citation type="journal article" date="2006" name="Proc. Natl. Acad. Sci. U.S.A.">
        <title>Genome analysis of the smallest free-living eukaryote Ostreococcus tauri unveils many unique features.</title>
        <authorList>
            <person name="Derelle E."/>
            <person name="Ferraz C."/>
            <person name="Rombauts S."/>
            <person name="Rouze P."/>
            <person name="Worden A.Z."/>
            <person name="Robbens S."/>
            <person name="Partensky F."/>
            <person name="Degroeve S."/>
            <person name="Echeynie S."/>
            <person name="Cooke R."/>
            <person name="Saeys Y."/>
            <person name="Wuyts J."/>
            <person name="Jabbari K."/>
            <person name="Bowler C."/>
            <person name="Panaud O."/>
            <person name="Piegu B."/>
            <person name="Ball S.G."/>
            <person name="Ral J.-P."/>
            <person name="Bouget F.-Y."/>
            <person name="Piganeau G."/>
            <person name="De Baets B."/>
            <person name="Picard A."/>
            <person name="Delseny M."/>
            <person name="Demaille J."/>
            <person name="Van de Peer Y."/>
            <person name="Moreau H."/>
        </authorList>
    </citation>
    <scope>NUCLEOTIDE SEQUENCE [LARGE SCALE GENOMIC DNA]</scope>
    <source>
        <strain evidence="8">OTTH 0595 / CCAP 157/2 / RCC745</strain>
    </source>
</reference>
<evidence type="ECO:0000256" key="5">
    <source>
        <dbReference type="ARBA" id="ARBA00023136"/>
    </source>
</evidence>
<comment type="caution">
    <text evidence="7">The sequence shown here is derived from an EMBL/GenBank/DDBJ whole genome shotgun (WGS) entry which is preliminary data.</text>
</comment>
<dbReference type="PANTHER" id="PTHR13353">
    <property type="entry name" value="TRANSMEMBRANE PROTEIN 19"/>
    <property type="match status" value="1"/>
</dbReference>
<evidence type="ECO:0000256" key="4">
    <source>
        <dbReference type="ARBA" id="ARBA00022989"/>
    </source>
</evidence>
<evidence type="ECO:0000256" key="1">
    <source>
        <dbReference type="ARBA" id="ARBA00004141"/>
    </source>
</evidence>
<dbReference type="STRING" id="70448.A0A090M3L5"/>
<dbReference type="RefSeq" id="XP_022838589.1">
    <property type="nucleotide sequence ID" value="XM_022984867.1"/>
</dbReference>
<comment type="similarity">
    <text evidence="2">Belongs to the TMEM19 family.</text>
</comment>
<keyword evidence="8" id="KW-1185">Reference proteome</keyword>
<keyword evidence="4 6" id="KW-1133">Transmembrane helix</keyword>
<dbReference type="AlphaFoldDB" id="A0A090M3L5"/>
<feature type="transmembrane region" description="Helical" evidence="6">
    <location>
        <begin position="116"/>
        <end position="141"/>
    </location>
</feature>
<dbReference type="FunCoup" id="A0A090M3L5">
    <property type="interactions" value="131"/>
</dbReference>
<accession>A0A090M3L5</accession>
<evidence type="ECO:0000256" key="6">
    <source>
        <dbReference type="SAM" id="Phobius"/>
    </source>
</evidence>
<dbReference type="InParanoid" id="A0A090M3L5"/>
<dbReference type="GeneID" id="9832812"/>
<evidence type="ECO:0000313" key="8">
    <source>
        <dbReference type="Proteomes" id="UP000009170"/>
    </source>
</evidence>
<dbReference type="InterPro" id="IPR002794">
    <property type="entry name" value="DUF92_TMEM19"/>
</dbReference>
<sequence>MRSTSGLARAITSVETSHLSGAVEKPRDDARPRTVGRRQCGEIVGRCLCARFRHPRAPSRVSVAAFDPSTAIDMVKAFAMKPSPGLTAATVANTSVFIGGFSVLRLGLTLAGVAHSWFLGTVVMAAFGLGGYVLVCAYFIVGSAVTKVRLKQKQAEGIAEARGGLRGPGSVWGSGAAGILCAIAAVSGLTPVSADLWQLGFVASFCSKLSDTTASEIGKAYGKTTYMSTPPFKLVPRGTEGAVSVEGTLAGIGMSGLFAALSVVVGQLPNIGSVGVCIFAAFVANTFESMLGAAVQGKEGYDWLTNDIVNGIQITVAAFVAIAIGSIARL</sequence>
<evidence type="ECO:0000256" key="2">
    <source>
        <dbReference type="ARBA" id="ARBA00009012"/>
    </source>
</evidence>
<feature type="transmembrane region" description="Helical" evidence="6">
    <location>
        <begin position="86"/>
        <end position="104"/>
    </location>
</feature>
<organism evidence="7 8">
    <name type="scientific">Ostreococcus tauri</name>
    <name type="common">Marine green alga</name>
    <dbReference type="NCBI Taxonomy" id="70448"/>
    <lineage>
        <taxon>Eukaryota</taxon>
        <taxon>Viridiplantae</taxon>
        <taxon>Chlorophyta</taxon>
        <taxon>Mamiellophyceae</taxon>
        <taxon>Mamiellales</taxon>
        <taxon>Bathycoccaceae</taxon>
        <taxon>Ostreococcus</taxon>
    </lineage>
</organism>
<keyword evidence="5 6" id="KW-0472">Membrane</keyword>
<dbReference type="Proteomes" id="UP000009170">
    <property type="component" value="Unassembled WGS sequence"/>
</dbReference>